<comment type="caution">
    <text evidence="1">The sequence shown here is derived from an EMBL/GenBank/DDBJ whole genome shotgun (WGS) entry which is preliminary data.</text>
</comment>
<evidence type="ECO:0000313" key="2">
    <source>
        <dbReference type="Proteomes" id="UP000017559"/>
    </source>
</evidence>
<evidence type="ECO:0000313" key="1">
    <source>
        <dbReference type="EMBL" id="ESK87803.1"/>
    </source>
</evidence>
<sequence>MQEPSLYVAVGDHISHLSGVKGRVMNMDKHHYTVLITKSASLNENGLFCAHTNTCQLHQDPRSLMYQHVHGTPMLWFNAFLWSSRDYTINYDKRVNRDSELPLHILKCPLVSWFWPKLGYTHPMTFHTKKLSEPIVTLHSVTPLPEDLTAQQEPALHMPDYHESQLWLFESTHSYITKFKFCMSATGSFEKCNGQYV</sequence>
<organism evidence="1 2">
    <name type="scientific">Moniliophthora roreri (strain MCA 2997)</name>
    <name type="common">Cocoa frosty pod rot fungus</name>
    <name type="synonym">Crinipellis roreri</name>
    <dbReference type="NCBI Taxonomy" id="1381753"/>
    <lineage>
        <taxon>Eukaryota</taxon>
        <taxon>Fungi</taxon>
        <taxon>Dikarya</taxon>
        <taxon>Basidiomycota</taxon>
        <taxon>Agaricomycotina</taxon>
        <taxon>Agaricomycetes</taxon>
        <taxon>Agaricomycetidae</taxon>
        <taxon>Agaricales</taxon>
        <taxon>Marasmiineae</taxon>
        <taxon>Marasmiaceae</taxon>
        <taxon>Moniliophthora</taxon>
    </lineage>
</organism>
<reference evidence="1 2" key="1">
    <citation type="journal article" date="2014" name="BMC Genomics">
        <title>Genome and secretome analysis of the hemibiotrophic fungal pathogen, Moniliophthora roreri, which causes frosty pod rot disease of cacao: mechanisms of the biotrophic and necrotrophic phases.</title>
        <authorList>
            <person name="Meinhardt L.W."/>
            <person name="Costa G.G.L."/>
            <person name="Thomazella D.P.T."/>
            <person name="Teixeira P.J.P.L."/>
            <person name="Carazzolle M.F."/>
            <person name="Schuster S.C."/>
            <person name="Carlson J.E."/>
            <person name="Guiltinan M.J."/>
            <person name="Mieczkowski P."/>
            <person name="Farmer A."/>
            <person name="Ramaraj T."/>
            <person name="Crozier J."/>
            <person name="Davis R.E."/>
            <person name="Shao J."/>
            <person name="Melnick R.L."/>
            <person name="Pereira G.A.G."/>
            <person name="Bailey B.A."/>
        </authorList>
    </citation>
    <scope>NUCLEOTIDE SEQUENCE [LARGE SCALE GENOMIC DNA]</scope>
    <source>
        <strain evidence="1 2">MCA 2997</strain>
    </source>
</reference>
<dbReference type="AlphaFoldDB" id="V2WLT0"/>
<name>V2WLT0_MONRO</name>
<dbReference type="EMBL" id="AWSO01000736">
    <property type="protein sequence ID" value="ESK87803.1"/>
    <property type="molecule type" value="Genomic_DNA"/>
</dbReference>
<proteinExistence type="predicted"/>
<keyword evidence="2" id="KW-1185">Reference proteome</keyword>
<dbReference type="OrthoDB" id="10565000at2759"/>
<protein>
    <submittedName>
        <fullName evidence="1">Uncharacterized protein</fullName>
    </submittedName>
</protein>
<accession>V2WLT0</accession>
<gene>
    <name evidence="1" type="ORF">Moror_15343</name>
</gene>
<dbReference type="Proteomes" id="UP000017559">
    <property type="component" value="Unassembled WGS sequence"/>
</dbReference>
<dbReference type="KEGG" id="mrr:Moror_15343"/>
<dbReference type="HOGENOM" id="CLU_1384468_0_0_1"/>